<dbReference type="FunFam" id="3.30.70.1230:FF:000019">
    <property type="entry name" value="Guanylate cyclase"/>
    <property type="match status" value="1"/>
</dbReference>
<dbReference type="GO" id="GO:0004383">
    <property type="term" value="F:guanylate cyclase activity"/>
    <property type="evidence" value="ECO:0007669"/>
    <property type="project" value="UniProtKB-EC"/>
</dbReference>
<dbReference type="OMA" id="WESICGR"/>
<protein>
    <recommendedName>
        <fullName evidence="2 13">Guanylate cyclase</fullName>
        <ecNumber evidence="2 13">4.6.1.2</ecNumber>
    </recommendedName>
</protein>
<evidence type="ECO:0000256" key="2">
    <source>
        <dbReference type="ARBA" id="ARBA00012202"/>
    </source>
</evidence>
<dbReference type="CTD" id="20233127"/>
<keyword evidence="7" id="KW-0472">Membrane</keyword>
<dbReference type="GO" id="GO:0007168">
    <property type="term" value="P:receptor guanylyl cyclase signaling pathway"/>
    <property type="evidence" value="ECO:0007669"/>
    <property type="project" value="TreeGrafter"/>
</dbReference>
<dbReference type="PROSITE" id="PS00452">
    <property type="entry name" value="GUANYLATE_CYCLASE_1"/>
    <property type="match status" value="1"/>
</dbReference>
<dbReference type="CDD" id="cd07302">
    <property type="entry name" value="CHD"/>
    <property type="match status" value="1"/>
</dbReference>
<keyword evidence="3" id="KW-0812">Transmembrane</keyword>
<keyword evidence="4" id="KW-0732">Signal</keyword>
<dbReference type="InterPro" id="IPR029787">
    <property type="entry name" value="Nucleotide_cyclase"/>
</dbReference>
<dbReference type="Gene3D" id="3.30.70.1230">
    <property type="entry name" value="Nucleotide cyclase"/>
    <property type="match status" value="1"/>
</dbReference>
<gene>
    <name evidence="16" type="ORF">LOTGIDRAFT_130906</name>
</gene>
<dbReference type="PANTHER" id="PTHR11920">
    <property type="entry name" value="GUANYLYL CYCLASE"/>
    <property type="match status" value="1"/>
</dbReference>
<dbReference type="Gene3D" id="1.10.510.10">
    <property type="entry name" value="Transferase(Phosphotransferase) domain 1"/>
    <property type="match status" value="1"/>
</dbReference>
<dbReference type="GO" id="GO:0004016">
    <property type="term" value="F:adenylate cyclase activity"/>
    <property type="evidence" value="ECO:0007669"/>
    <property type="project" value="TreeGrafter"/>
</dbReference>
<keyword evidence="17" id="KW-1185">Reference proteome</keyword>
<keyword evidence="6" id="KW-1133">Transmembrane helix</keyword>
<dbReference type="SUPFAM" id="SSF56112">
    <property type="entry name" value="Protein kinase-like (PK-like)"/>
    <property type="match status" value="1"/>
</dbReference>
<keyword evidence="8" id="KW-0675">Receptor</keyword>
<comment type="similarity">
    <text evidence="12">Belongs to the adenylyl cyclase class-4/guanylyl cyclase family.</text>
</comment>
<dbReference type="PROSITE" id="PS50011">
    <property type="entry name" value="PROTEIN_KINASE_DOM"/>
    <property type="match status" value="1"/>
</dbReference>
<dbReference type="RefSeq" id="XP_009064105.1">
    <property type="nucleotide sequence ID" value="XM_009065857.1"/>
</dbReference>
<evidence type="ECO:0000256" key="1">
    <source>
        <dbReference type="ARBA" id="ARBA00004479"/>
    </source>
</evidence>
<dbReference type="InterPro" id="IPR018297">
    <property type="entry name" value="A/G_cyclase_CS"/>
</dbReference>
<evidence type="ECO:0000256" key="9">
    <source>
        <dbReference type="ARBA" id="ARBA00023180"/>
    </source>
</evidence>
<evidence type="ECO:0000256" key="5">
    <source>
        <dbReference type="ARBA" id="ARBA00022741"/>
    </source>
</evidence>
<dbReference type="AlphaFoldDB" id="V3Z3I2"/>
<dbReference type="OrthoDB" id="1890790at2759"/>
<feature type="domain" description="Protein kinase" evidence="14">
    <location>
        <begin position="1"/>
        <end position="214"/>
    </location>
</feature>
<feature type="domain" description="Guanylate cyclase" evidence="15">
    <location>
        <begin position="286"/>
        <end position="416"/>
    </location>
</feature>
<name>V3Z3I2_LOTGI</name>
<dbReference type="InterPro" id="IPR001245">
    <property type="entry name" value="Ser-Thr/Tyr_kinase_cat_dom"/>
</dbReference>
<dbReference type="GO" id="GO:0005886">
    <property type="term" value="C:plasma membrane"/>
    <property type="evidence" value="ECO:0007669"/>
    <property type="project" value="TreeGrafter"/>
</dbReference>
<evidence type="ECO:0000259" key="14">
    <source>
        <dbReference type="PROSITE" id="PS50011"/>
    </source>
</evidence>
<dbReference type="PANTHER" id="PTHR11920:SF501">
    <property type="entry name" value="GUANYLATE CYCLASE 32E"/>
    <property type="match status" value="1"/>
</dbReference>
<evidence type="ECO:0000256" key="11">
    <source>
        <dbReference type="ARBA" id="ARBA00023293"/>
    </source>
</evidence>
<reference evidence="16 17" key="1">
    <citation type="journal article" date="2013" name="Nature">
        <title>Insights into bilaterian evolution from three spiralian genomes.</title>
        <authorList>
            <person name="Simakov O."/>
            <person name="Marletaz F."/>
            <person name="Cho S.J."/>
            <person name="Edsinger-Gonzales E."/>
            <person name="Havlak P."/>
            <person name="Hellsten U."/>
            <person name="Kuo D.H."/>
            <person name="Larsson T."/>
            <person name="Lv J."/>
            <person name="Arendt D."/>
            <person name="Savage R."/>
            <person name="Osoegawa K."/>
            <person name="de Jong P."/>
            <person name="Grimwood J."/>
            <person name="Chapman J.A."/>
            <person name="Shapiro H."/>
            <person name="Aerts A."/>
            <person name="Otillar R.P."/>
            <person name="Terry A.Y."/>
            <person name="Boore J.L."/>
            <person name="Grigoriev I.V."/>
            <person name="Lindberg D.R."/>
            <person name="Seaver E.C."/>
            <person name="Weisblat D.A."/>
            <person name="Putnam N.H."/>
            <person name="Rokhsar D.S."/>
        </authorList>
    </citation>
    <scope>NUCLEOTIDE SEQUENCE [LARGE SCALE GENOMIC DNA]</scope>
</reference>
<keyword evidence="5" id="KW-0547">Nucleotide-binding</keyword>
<evidence type="ECO:0000256" key="13">
    <source>
        <dbReference type="RuleBase" id="RU003431"/>
    </source>
</evidence>
<sequence length="486" mass="54974">VRSLRYKTINQLIGACVEPNKVCLIWSYCGKGSLHDVLQNKNVKLDWIFKVSFLSDIIRGMSYLHESEVQIHGRLKSTNILVDNHWCCKVGDLAMPLFRAGEKIILMFSDKLWVAPEVLRDPVTYARGSKKADVYAFGIILQEIFLRTGPYGNVVLEPAEIVERVINCEDPPYRPVVEKGVAADNVLEVMKSCWEENPVLRPTFRHIGEQMRRINKGKTTNIIDQMIHMLSKYADHLEDLVADRTKQLEEEQQKTDELLCRMLPATIANELKRGNQVSPAYFDSVTVFFSDVVGFTKLAAESTPFEIVNFLNHLYTTFDNIIDRYDVYKVETIGDAYMVASGLPIPNGKRHAGEIATMALDLLASTSIFTIAHRPDRTLQLRTGMHTGPVCAGVVGLKMPRYCLFGDTVNYSSRMETSGLALRIHVSKECKAVLDQLGGYQLSDRGLVEMKGKGSMYTYWLIGKDGFYRELPSLELQAPLSEHFFK</sequence>
<proteinExistence type="inferred from homology"/>
<dbReference type="GO" id="GO:0004672">
    <property type="term" value="F:protein kinase activity"/>
    <property type="evidence" value="ECO:0007669"/>
    <property type="project" value="InterPro"/>
</dbReference>
<dbReference type="InterPro" id="IPR000719">
    <property type="entry name" value="Prot_kinase_dom"/>
</dbReference>
<dbReference type="EC" id="4.6.1.2" evidence="2 13"/>
<dbReference type="InterPro" id="IPR001054">
    <property type="entry name" value="A/G_cyclase"/>
</dbReference>
<evidence type="ECO:0000256" key="12">
    <source>
        <dbReference type="RuleBase" id="RU000405"/>
    </source>
</evidence>
<dbReference type="HOGENOM" id="CLU_001072_11_2_1"/>
<evidence type="ECO:0000256" key="10">
    <source>
        <dbReference type="ARBA" id="ARBA00023239"/>
    </source>
</evidence>
<evidence type="ECO:0000256" key="8">
    <source>
        <dbReference type="ARBA" id="ARBA00023170"/>
    </source>
</evidence>
<evidence type="ECO:0000313" key="16">
    <source>
        <dbReference type="EMBL" id="ESO85188.1"/>
    </source>
</evidence>
<dbReference type="Pfam" id="PF00211">
    <property type="entry name" value="Guanylate_cyc"/>
    <property type="match status" value="1"/>
</dbReference>
<keyword evidence="10 12" id="KW-0456">Lyase</keyword>
<organism evidence="16 17">
    <name type="scientific">Lottia gigantea</name>
    <name type="common">Giant owl limpet</name>
    <dbReference type="NCBI Taxonomy" id="225164"/>
    <lineage>
        <taxon>Eukaryota</taxon>
        <taxon>Metazoa</taxon>
        <taxon>Spiralia</taxon>
        <taxon>Lophotrochozoa</taxon>
        <taxon>Mollusca</taxon>
        <taxon>Gastropoda</taxon>
        <taxon>Patellogastropoda</taxon>
        <taxon>Lottioidea</taxon>
        <taxon>Lottiidae</taxon>
        <taxon>Lottia</taxon>
    </lineage>
</organism>
<comment type="subcellular location">
    <subcellularLocation>
        <location evidence="1">Membrane</location>
        <topology evidence="1">Single-pass type I membrane protein</topology>
    </subcellularLocation>
</comment>
<dbReference type="InterPro" id="IPR050401">
    <property type="entry name" value="Cyclic_nucleotide_synthase"/>
</dbReference>
<evidence type="ECO:0000313" key="17">
    <source>
        <dbReference type="Proteomes" id="UP000030746"/>
    </source>
</evidence>
<dbReference type="InterPro" id="IPR011009">
    <property type="entry name" value="Kinase-like_dom_sf"/>
</dbReference>
<dbReference type="SUPFAM" id="SSF55073">
    <property type="entry name" value="Nucleotide cyclase"/>
    <property type="match status" value="1"/>
</dbReference>
<dbReference type="KEGG" id="lgi:LOTGIDRAFT_130906"/>
<dbReference type="Pfam" id="PF07714">
    <property type="entry name" value="PK_Tyr_Ser-Thr"/>
    <property type="match status" value="1"/>
</dbReference>
<dbReference type="GeneID" id="20233127"/>
<keyword evidence="9" id="KW-0325">Glycoprotein</keyword>
<dbReference type="Proteomes" id="UP000030746">
    <property type="component" value="Unassembled WGS sequence"/>
</dbReference>
<dbReference type="PROSITE" id="PS50125">
    <property type="entry name" value="GUANYLATE_CYCLASE_2"/>
    <property type="match status" value="1"/>
</dbReference>
<evidence type="ECO:0000256" key="4">
    <source>
        <dbReference type="ARBA" id="ARBA00022729"/>
    </source>
</evidence>
<dbReference type="SMART" id="SM00044">
    <property type="entry name" value="CYCc"/>
    <property type="match status" value="1"/>
</dbReference>
<feature type="non-terminal residue" evidence="16">
    <location>
        <position position="1"/>
    </location>
</feature>
<evidence type="ECO:0000256" key="7">
    <source>
        <dbReference type="ARBA" id="ARBA00023136"/>
    </source>
</evidence>
<evidence type="ECO:0000259" key="15">
    <source>
        <dbReference type="PROSITE" id="PS50125"/>
    </source>
</evidence>
<dbReference type="EMBL" id="KB203301">
    <property type="protein sequence ID" value="ESO85188.1"/>
    <property type="molecule type" value="Genomic_DNA"/>
</dbReference>
<dbReference type="GO" id="GO:0005524">
    <property type="term" value="F:ATP binding"/>
    <property type="evidence" value="ECO:0007669"/>
    <property type="project" value="InterPro"/>
</dbReference>
<dbReference type="GO" id="GO:0035556">
    <property type="term" value="P:intracellular signal transduction"/>
    <property type="evidence" value="ECO:0007669"/>
    <property type="project" value="InterPro"/>
</dbReference>
<dbReference type="GO" id="GO:0001653">
    <property type="term" value="F:peptide receptor activity"/>
    <property type="evidence" value="ECO:0007669"/>
    <property type="project" value="TreeGrafter"/>
</dbReference>
<comment type="catalytic activity">
    <reaction evidence="13">
        <text>GTP = 3',5'-cyclic GMP + diphosphate</text>
        <dbReference type="Rhea" id="RHEA:13665"/>
        <dbReference type="ChEBI" id="CHEBI:33019"/>
        <dbReference type="ChEBI" id="CHEBI:37565"/>
        <dbReference type="ChEBI" id="CHEBI:57746"/>
        <dbReference type="EC" id="4.6.1.2"/>
    </reaction>
</comment>
<accession>V3Z3I2</accession>
<evidence type="ECO:0000256" key="3">
    <source>
        <dbReference type="ARBA" id="ARBA00022692"/>
    </source>
</evidence>
<keyword evidence="11 13" id="KW-0141">cGMP biosynthesis</keyword>
<evidence type="ECO:0000256" key="6">
    <source>
        <dbReference type="ARBA" id="ARBA00022989"/>
    </source>
</evidence>